<evidence type="ECO:0000259" key="11">
    <source>
        <dbReference type="PROSITE" id="PS51468"/>
    </source>
</evidence>
<comment type="caution">
    <text evidence="12">The sequence shown here is derived from an EMBL/GenBank/DDBJ whole genome shotgun (WGS) entry which is preliminary data.</text>
</comment>
<evidence type="ECO:0000256" key="8">
    <source>
        <dbReference type="SAM" id="MobiDB-lite"/>
    </source>
</evidence>
<keyword evidence="4" id="KW-0646">Protease inhibitor</keyword>
<dbReference type="GO" id="GO:0005576">
    <property type="term" value="C:extracellular region"/>
    <property type="evidence" value="ECO:0007669"/>
    <property type="project" value="UniProtKB-SubCell"/>
</dbReference>
<feature type="region of interest" description="Disordered" evidence="8">
    <location>
        <begin position="104"/>
        <end position="125"/>
    </location>
</feature>
<evidence type="ECO:0008006" key="14">
    <source>
        <dbReference type="Google" id="ProtNLM"/>
    </source>
</evidence>
<organism evidence="12 13">
    <name type="scientific">Sinanodonta woodiana</name>
    <name type="common">Chinese pond mussel</name>
    <name type="synonym">Anodonta woodiana</name>
    <dbReference type="NCBI Taxonomy" id="1069815"/>
    <lineage>
        <taxon>Eukaryota</taxon>
        <taxon>Metazoa</taxon>
        <taxon>Spiralia</taxon>
        <taxon>Lophotrochozoa</taxon>
        <taxon>Mollusca</taxon>
        <taxon>Bivalvia</taxon>
        <taxon>Autobranchia</taxon>
        <taxon>Heteroconchia</taxon>
        <taxon>Palaeoheterodonta</taxon>
        <taxon>Unionida</taxon>
        <taxon>Unionoidea</taxon>
        <taxon>Unionidae</taxon>
        <taxon>Unioninae</taxon>
        <taxon>Sinanodonta</taxon>
    </lineage>
</organism>
<keyword evidence="7" id="KW-0325">Glycoprotein</keyword>
<dbReference type="PROSITE" id="PS51468">
    <property type="entry name" value="VIT"/>
    <property type="match status" value="1"/>
</dbReference>
<dbReference type="InterPro" id="IPR036465">
    <property type="entry name" value="vWFA_dom_sf"/>
</dbReference>
<accession>A0ABD3UW35</accession>
<dbReference type="AlphaFoldDB" id="A0ABD3UW35"/>
<dbReference type="Proteomes" id="UP001634394">
    <property type="component" value="Unassembled WGS sequence"/>
</dbReference>
<dbReference type="SMART" id="SM00609">
    <property type="entry name" value="VIT"/>
    <property type="match status" value="1"/>
</dbReference>
<feature type="domain" description="VIT" evidence="11">
    <location>
        <begin position="21"/>
        <end position="150"/>
    </location>
</feature>
<keyword evidence="3" id="KW-0964">Secreted</keyword>
<evidence type="ECO:0000256" key="7">
    <source>
        <dbReference type="ARBA" id="ARBA00023180"/>
    </source>
</evidence>
<dbReference type="PROSITE" id="PS50234">
    <property type="entry name" value="VWFA"/>
    <property type="match status" value="1"/>
</dbReference>
<evidence type="ECO:0000313" key="12">
    <source>
        <dbReference type="EMBL" id="KAL3853655.1"/>
    </source>
</evidence>
<dbReference type="PANTHER" id="PTHR10338:SF108">
    <property type="entry name" value="INTER-ALPHA-TRYPSIN INHIBITOR HEAVY CHAIN H4-LIKE PROTEIN"/>
    <property type="match status" value="1"/>
</dbReference>
<dbReference type="Gene3D" id="3.40.50.410">
    <property type="entry name" value="von Willebrand factor, type A domain"/>
    <property type="match status" value="1"/>
</dbReference>
<evidence type="ECO:0000256" key="5">
    <source>
        <dbReference type="ARBA" id="ARBA00022729"/>
    </source>
</evidence>
<feature type="chain" id="PRO_5044761808" description="Inter-alpha-trypsin inhibitor heavy chain H3-like" evidence="9">
    <location>
        <begin position="29"/>
        <end position="905"/>
    </location>
</feature>
<evidence type="ECO:0000256" key="2">
    <source>
        <dbReference type="ARBA" id="ARBA00010158"/>
    </source>
</evidence>
<comment type="subcellular location">
    <subcellularLocation>
        <location evidence="1">Secreted</location>
    </subcellularLocation>
</comment>
<dbReference type="InterPro" id="IPR010600">
    <property type="entry name" value="ITI_HC_C"/>
</dbReference>
<dbReference type="Pfam" id="PF08487">
    <property type="entry name" value="VIT"/>
    <property type="match status" value="1"/>
</dbReference>
<dbReference type="Pfam" id="PF06668">
    <property type="entry name" value="ITI_HC_C"/>
    <property type="match status" value="1"/>
</dbReference>
<dbReference type="GO" id="GO:0004867">
    <property type="term" value="F:serine-type endopeptidase inhibitor activity"/>
    <property type="evidence" value="ECO:0007669"/>
    <property type="project" value="UniProtKB-KW"/>
</dbReference>
<dbReference type="SUPFAM" id="SSF53300">
    <property type="entry name" value="vWA-like"/>
    <property type="match status" value="1"/>
</dbReference>
<keyword evidence="13" id="KW-1185">Reference proteome</keyword>
<reference evidence="12 13" key="1">
    <citation type="submission" date="2024-11" db="EMBL/GenBank/DDBJ databases">
        <title>Chromosome-level genome assembly of the freshwater bivalve Anodonta woodiana.</title>
        <authorList>
            <person name="Chen X."/>
        </authorList>
    </citation>
    <scope>NUCLEOTIDE SEQUENCE [LARGE SCALE GENOMIC DNA]</scope>
    <source>
        <strain evidence="12">MN2024</strain>
        <tissue evidence="12">Gills</tissue>
    </source>
</reference>
<keyword evidence="6" id="KW-0722">Serine protease inhibitor</keyword>
<evidence type="ECO:0000256" key="3">
    <source>
        <dbReference type="ARBA" id="ARBA00022525"/>
    </source>
</evidence>
<protein>
    <recommendedName>
        <fullName evidence="14">Inter-alpha-trypsin inhibitor heavy chain H3-like</fullName>
    </recommendedName>
</protein>
<evidence type="ECO:0000256" key="4">
    <source>
        <dbReference type="ARBA" id="ARBA00022690"/>
    </source>
</evidence>
<dbReference type="EMBL" id="JBJQND010000015">
    <property type="protein sequence ID" value="KAL3853655.1"/>
    <property type="molecule type" value="Genomic_DNA"/>
</dbReference>
<evidence type="ECO:0000259" key="10">
    <source>
        <dbReference type="PROSITE" id="PS50234"/>
    </source>
</evidence>
<evidence type="ECO:0000256" key="1">
    <source>
        <dbReference type="ARBA" id="ARBA00004613"/>
    </source>
</evidence>
<dbReference type="SMART" id="SM00327">
    <property type="entry name" value="VWA"/>
    <property type="match status" value="1"/>
</dbReference>
<dbReference type="PANTHER" id="PTHR10338">
    <property type="entry name" value="INTER-ALPHA-TRYPSIN INHIBITOR HEAVY CHAIN FAMILY MEMBER"/>
    <property type="match status" value="1"/>
</dbReference>
<evidence type="ECO:0000256" key="9">
    <source>
        <dbReference type="SAM" id="SignalP"/>
    </source>
</evidence>
<evidence type="ECO:0000313" key="13">
    <source>
        <dbReference type="Proteomes" id="UP001634394"/>
    </source>
</evidence>
<dbReference type="InterPro" id="IPR050934">
    <property type="entry name" value="ITIH"/>
</dbReference>
<proteinExistence type="inferred from homology"/>
<dbReference type="InterPro" id="IPR013694">
    <property type="entry name" value="VIT"/>
</dbReference>
<feature type="domain" description="VWFA" evidence="10">
    <location>
        <begin position="281"/>
        <end position="468"/>
    </location>
</feature>
<evidence type="ECO:0000256" key="6">
    <source>
        <dbReference type="ARBA" id="ARBA00022900"/>
    </source>
</evidence>
<keyword evidence="5 9" id="KW-0732">Signal</keyword>
<comment type="similarity">
    <text evidence="2">Belongs to the ITIH family.</text>
</comment>
<dbReference type="InterPro" id="IPR002035">
    <property type="entry name" value="VWF_A"/>
</dbReference>
<dbReference type="Pfam" id="PF00092">
    <property type="entry name" value="VWA"/>
    <property type="match status" value="1"/>
</dbReference>
<sequence>MENQGSRAWCSFDVAIIILFALLLGIYAQDESTKPRIYSLHIMSDIKFRFATTLVTSRVVNPGKNSKEAVFDIILPNEAYIANFTLEIGGKIYTGQIKEKEQAKKEYDKAKKRGQSAGHVSQKPRETNSFKVEVNVAAQDKVTFNLTYQELLKRNKGTYTHTVYINPGQPVADMRVDVAILESREITKLRVPPIRNDLLTDIDITETNDIAIIQRPTEKSVYITYIPSMQQQMAKSANGISGQFVVEYDVAHGLGAGDLLVVKGYFVHFFAPQDINPLPKDVLFVLDTSGSMIGTKLVQLQQAMLRMLNELHEGDQFNILRFDSNNQLWRKTMQRIMSKHHDSKNSSSRRAAEDYITQLTAGGSTNINSALLKAIEVLKTSQIEGERSPLILFLTDGEATAGVRNKDEILANVRRANEGEISIFSLAFGQFADYDLVKRVAVENNGIGRKIYEDSDAALQISGFYDEIAITLMKNVSFQYLSDEVNSSSVTKSIFSNYFRGSEMVVAGKLEDSSADTVTLEILGNSIDGAFTLKTISHIKTPHFRQVEGLTSLSDIEEISEKIWAYLTIKQILEKSLIEKDPLQKEQMKFRALQLSLKYNFVTPLTSMVVTKPDVGYVGDTEDSQPRKDTSTTPRRVVKKKAGRGYAGGGGGDPHFMVRIIGISHPFCFDVRTKPGETYRLLQDPIKGMTINAEIKSGHKLNKYGEPRTYIGKLFINIKQHNVTLTTDFIQVDGNRFPWSKELTYHLGGNTLVIKDNGYQLLIRCYFGAEVLIKRHVVNQTSGTDSNSGTDFLNVYIERMDGFSKAITGLIGHFANSHEHIFKRKISLSDSKRKVMGRFVIIDKEDGEPNIGTNVRPLRRVNATLIKRNDVIRNSTEQCWMVHHDGGPLLHDHPDKYLINDLYTV</sequence>
<feature type="region of interest" description="Disordered" evidence="8">
    <location>
        <begin position="616"/>
        <end position="647"/>
    </location>
</feature>
<gene>
    <name evidence="12" type="ORF">ACJMK2_017184</name>
</gene>
<name>A0ABD3UW35_SINWO</name>
<feature type="signal peptide" evidence="9">
    <location>
        <begin position="1"/>
        <end position="28"/>
    </location>
</feature>